<protein>
    <recommendedName>
        <fullName evidence="12">Branched-chain amino acid ABC transporter permease</fullName>
    </recommendedName>
</protein>
<feature type="transmembrane region" description="Helical" evidence="10">
    <location>
        <begin position="132"/>
        <end position="149"/>
    </location>
</feature>
<keyword evidence="7 10" id="KW-1133">Transmembrane helix</keyword>
<evidence type="ECO:0000256" key="9">
    <source>
        <dbReference type="ARBA" id="ARBA00037998"/>
    </source>
</evidence>
<feature type="transmembrane region" description="Helical" evidence="10">
    <location>
        <begin position="80"/>
        <end position="103"/>
    </location>
</feature>
<dbReference type="GO" id="GO:0015192">
    <property type="term" value="F:L-phenylalanine transmembrane transporter activity"/>
    <property type="evidence" value="ECO:0007669"/>
    <property type="project" value="TreeGrafter"/>
</dbReference>
<keyword evidence="8 10" id="KW-0472">Membrane</keyword>
<keyword evidence="5 10" id="KW-0812">Transmembrane</keyword>
<keyword evidence="4" id="KW-0997">Cell inner membrane</keyword>
<comment type="caution">
    <text evidence="11">The sequence shown here is derived from an EMBL/GenBank/DDBJ whole genome shotgun (WGS) entry which is preliminary data.</text>
</comment>
<dbReference type="InterPro" id="IPR052157">
    <property type="entry name" value="BCAA_transport_permease"/>
</dbReference>
<evidence type="ECO:0000313" key="11">
    <source>
        <dbReference type="EMBL" id="GAI01078.1"/>
    </source>
</evidence>
<dbReference type="InterPro" id="IPR001851">
    <property type="entry name" value="ABC_transp_permease"/>
</dbReference>
<dbReference type="Gene3D" id="1.10.3470.10">
    <property type="entry name" value="ABC transporter involved in vitamin B12 uptake, BtuC"/>
    <property type="match status" value="1"/>
</dbReference>
<dbReference type="GO" id="GO:0015188">
    <property type="term" value="F:L-isoleucine transmembrane transporter activity"/>
    <property type="evidence" value="ECO:0007669"/>
    <property type="project" value="TreeGrafter"/>
</dbReference>
<dbReference type="GO" id="GO:1903806">
    <property type="term" value="P:L-isoleucine import across plasma membrane"/>
    <property type="evidence" value="ECO:0007669"/>
    <property type="project" value="TreeGrafter"/>
</dbReference>
<evidence type="ECO:0000256" key="6">
    <source>
        <dbReference type="ARBA" id="ARBA00022970"/>
    </source>
</evidence>
<dbReference type="GO" id="GO:0005886">
    <property type="term" value="C:plasma membrane"/>
    <property type="evidence" value="ECO:0007669"/>
    <property type="project" value="UniProtKB-SubCell"/>
</dbReference>
<feature type="transmembrane region" description="Helical" evidence="10">
    <location>
        <begin position="45"/>
        <end position="68"/>
    </location>
</feature>
<keyword evidence="3" id="KW-1003">Cell membrane</keyword>
<dbReference type="GO" id="GO:0005304">
    <property type="term" value="F:L-valine transmembrane transporter activity"/>
    <property type="evidence" value="ECO:0007669"/>
    <property type="project" value="TreeGrafter"/>
</dbReference>
<evidence type="ECO:0000256" key="10">
    <source>
        <dbReference type="SAM" id="Phobius"/>
    </source>
</evidence>
<evidence type="ECO:0000256" key="3">
    <source>
        <dbReference type="ARBA" id="ARBA00022475"/>
    </source>
</evidence>
<proteinExistence type="inferred from homology"/>
<feature type="transmembrane region" description="Helical" evidence="10">
    <location>
        <begin position="178"/>
        <end position="197"/>
    </location>
</feature>
<gene>
    <name evidence="11" type="ORF">S06H3_05151</name>
</gene>
<comment type="subcellular location">
    <subcellularLocation>
        <location evidence="1">Cell membrane</location>
        <topology evidence="1">Multi-pass membrane protein</topology>
    </subcellularLocation>
</comment>
<reference evidence="11" key="1">
    <citation type="journal article" date="2014" name="Front. Microbiol.">
        <title>High frequency of phylogenetically diverse reductive dehalogenase-homologous genes in deep subseafloor sedimentary metagenomes.</title>
        <authorList>
            <person name="Kawai M."/>
            <person name="Futagami T."/>
            <person name="Toyoda A."/>
            <person name="Takaki Y."/>
            <person name="Nishi S."/>
            <person name="Hori S."/>
            <person name="Arai W."/>
            <person name="Tsubouchi T."/>
            <person name="Morono Y."/>
            <person name="Uchiyama I."/>
            <person name="Ito T."/>
            <person name="Fujiyama A."/>
            <person name="Inagaki F."/>
            <person name="Takami H."/>
        </authorList>
    </citation>
    <scope>NUCLEOTIDE SEQUENCE</scope>
    <source>
        <strain evidence="11">Expedition CK06-06</strain>
    </source>
</reference>
<dbReference type="PANTHER" id="PTHR11795">
    <property type="entry name" value="BRANCHED-CHAIN AMINO ACID TRANSPORT SYSTEM PERMEASE PROTEIN LIVH"/>
    <property type="match status" value="1"/>
</dbReference>
<evidence type="ECO:0000256" key="2">
    <source>
        <dbReference type="ARBA" id="ARBA00022448"/>
    </source>
</evidence>
<comment type="similarity">
    <text evidence="9">Belongs to the binding-protein-dependent transport system permease family. LivHM subfamily.</text>
</comment>
<name>X1K3H0_9ZZZZ</name>
<dbReference type="PANTHER" id="PTHR11795:SF371">
    <property type="entry name" value="HIGH-AFFINITY BRANCHED-CHAIN AMINO ACID TRANSPORT SYSTEM PERMEASE PROTEIN LIVH"/>
    <property type="match status" value="1"/>
</dbReference>
<evidence type="ECO:0000256" key="5">
    <source>
        <dbReference type="ARBA" id="ARBA00022692"/>
    </source>
</evidence>
<dbReference type="GO" id="GO:0015190">
    <property type="term" value="F:L-leucine transmembrane transporter activity"/>
    <property type="evidence" value="ECO:0007669"/>
    <property type="project" value="TreeGrafter"/>
</dbReference>
<evidence type="ECO:0000256" key="8">
    <source>
        <dbReference type="ARBA" id="ARBA00023136"/>
    </source>
</evidence>
<evidence type="ECO:0000256" key="7">
    <source>
        <dbReference type="ARBA" id="ARBA00022989"/>
    </source>
</evidence>
<evidence type="ECO:0000256" key="4">
    <source>
        <dbReference type="ARBA" id="ARBA00022519"/>
    </source>
</evidence>
<organism evidence="11">
    <name type="scientific">marine sediment metagenome</name>
    <dbReference type="NCBI Taxonomy" id="412755"/>
    <lineage>
        <taxon>unclassified sequences</taxon>
        <taxon>metagenomes</taxon>
        <taxon>ecological metagenomes</taxon>
    </lineage>
</organism>
<accession>X1K3H0</accession>
<dbReference type="InterPro" id="IPR037294">
    <property type="entry name" value="ABC_BtuC-like"/>
</dbReference>
<feature type="non-terminal residue" evidence="11">
    <location>
        <position position="256"/>
    </location>
</feature>
<dbReference type="GO" id="GO:0042941">
    <property type="term" value="P:D-alanine transmembrane transport"/>
    <property type="evidence" value="ECO:0007669"/>
    <property type="project" value="TreeGrafter"/>
</dbReference>
<feature type="transmembrane region" description="Helical" evidence="10">
    <location>
        <begin position="209"/>
        <end position="226"/>
    </location>
</feature>
<keyword evidence="2" id="KW-0813">Transport</keyword>
<dbReference type="Pfam" id="PF02653">
    <property type="entry name" value="BPD_transp_2"/>
    <property type="match status" value="1"/>
</dbReference>
<evidence type="ECO:0000256" key="1">
    <source>
        <dbReference type="ARBA" id="ARBA00004651"/>
    </source>
</evidence>
<dbReference type="EMBL" id="BARV01001882">
    <property type="protein sequence ID" value="GAI01078.1"/>
    <property type="molecule type" value="Genomic_DNA"/>
</dbReference>
<evidence type="ECO:0008006" key="12">
    <source>
        <dbReference type="Google" id="ProtNLM"/>
    </source>
</evidence>
<sequence length="256" mass="27743">MTYRILNFANFSHGDIMSLGAFLALVSLTLMRGLGIPDSPFGPLSFGLPMMLAFFIALLLTALAAIIIDRILYLRLRRTGPIILLIAAVGMSFCLRNIIQFIWGPQPQYYIKAIQIARKIPLLGIRIKPDEVFIIIVVALLVIGLHFFLQKTKMGKAMRAASDNMELARVSGIDTEKVIMWTWAIAAALAAAGGILVGIEDKFITPDMGWQMLLPIFAAVILGGIGNPYGAMVGGMIIGLSGEISTAFISTAYKPA</sequence>
<dbReference type="GO" id="GO:0015808">
    <property type="term" value="P:L-alanine transport"/>
    <property type="evidence" value="ECO:0007669"/>
    <property type="project" value="TreeGrafter"/>
</dbReference>
<dbReference type="AlphaFoldDB" id="X1K3H0"/>
<keyword evidence="6" id="KW-0029">Amino-acid transport</keyword>
<dbReference type="CDD" id="cd06582">
    <property type="entry name" value="TM_PBP1_LivH_like"/>
    <property type="match status" value="1"/>
</dbReference>